<accession>S7MY20</accession>
<evidence type="ECO:0000313" key="1">
    <source>
        <dbReference type="EMBL" id="EPQ09541.1"/>
    </source>
</evidence>
<organism evidence="1 2">
    <name type="scientific">Myotis brandtii</name>
    <name type="common">Brandt's bat</name>
    <dbReference type="NCBI Taxonomy" id="109478"/>
    <lineage>
        <taxon>Eukaryota</taxon>
        <taxon>Metazoa</taxon>
        <taxon>Chordata</taxon>
        <taxon>Craniata</taxon>
        <taxon>Vertebrata</taxon>
        <taxon>Euteleostomi</taxon>
        <taxon>Mammalia</taxon>
        <taxon>Eutheria</taxon>
        <taxon>Laurasiatheria</taxon>
        <taxon>Chiroptera</taxon>
        <taxon>Yangochiroptera</taxon>
        <taxon>Vespertilionidae</taxon>
        <taxon>Myotis</taxon>
    </lineage>
</organism>
<gene>
    <name evidence="1" type="ORF">D623_10022963</name>
</gene>
<evidence type="ECO:0000313" key="2">
    <source>
        <dbReference type="Proteomes" id="UP000052978"/>
    </source>
</evidence>
<protein>
    <submittedName>
        <fullName evidence="1">Uncharacterized protein</fullName>
    </submittedName>
</protein>
<proteinExistence type="predicted"/>
<dbReference type="AlphaFoldDB" id="S7MY20"/>
<name>S7MY20_MYOBR</name>
<reference evidence="1 2" key="1">
    <citation type="journal article" date="2013" name="Nat. Commun.">
        <title>Genome analysis reveals insights into physiology and longevity of the Brandt's bat Myotis brandtii.</title>
        <authorList>
            <person name="Seim I."/>
            <person name="Fang X."/>
            <person name="Xiong Z."/>
            <person name="Lobanov A.V."/>
            <person name="Huang Z."/>
            <person name="Ma S."/>
            <person name="Feng Y."/>
            <person name="Turanov A.A."/>
            <person name="Zhu Y."/>
            <person name="Lenz T.L."/>
            <person name="Gerashchenko M.V."/>
            <person name="Fan D."/>
            <person name="Hee Yim S."/>
            <person name="Yao X."/>
            <person name="Jordan D."/>
            <person name="Xiong Y."/>
            <person name="Ma Y."/>
            <person name="Lyapunov A.N."/>
            <person name="Chen G."/>
            <person name="Kulakova O.I."/>
            <person name="Sun Y."/>
            <person name="Lee S.G."/>
            <person name="Bronson R.T."/>
            <person name="Moskalev A.A."/>
            <person name="Sunyaev S.R."/>
            <person name="Zhang G."/>
            <person name="Krogh A."/>
            <person name="Wang J."/>
            <person name="Gladyshev V.N."/>
        </authorList>
    </citation>
    <scope>NUCLEOTIDE SEQUENCE [LARGE SCALE GENOMIC DNA]</scope>
</reference>
<dbReference type="EMBL" id="KE162789">
    <property type="protein sequence ID" value="EPQ09541.1"/>
    <property type="molecule type" value="Genomic_DNA"/>
</dbReference>
<dbReference type="Proteomes" id="UP000052978">
    <property type="component" value="Unassembled WGS sequence"/>
</dbReference>
<keyword evidence="2" id="KW-1185">Reference proteome</keyword>
<sequence length="64" mass="6909">MKNLHFDNESVNTSAPKKGLKVDILPTSLTAGRSRLGTQLTNLLSINFKGRSGPRADLQGVEQS</sequence>